<gene>
    <name evidence="2" type="primary">ga08936</name>
    <name evidence="2" type="ORF">PR202_ga08936</name>
</gene>
<keyword evidence="1" id="KW-0808">Transferase</keyword>
<protein>
    <submittedName>
        <fullName evidence="2">Uncharacterized protein</fullName>
    </submittedName>
</protein>
<dbReference type="EMBL" id="BQKI01000004">
    <property type="protein sequence ID" value="GJM92460.1"/>
    <property type="molecule type" value="Genomic_DNA"/>
</dbReference>
<evidence type="ECO:0000313" key="2">
    <source>
        <dbReference type="EMBL" id="GJM92460.1"/>
    </source>
</evidence>
<dbReference type="PANTHER" id="PTHR48049">
    <property type="entry name" value="GLYCOSYLTRANSFERASE"/>
    <property type="match status" value="1"/>
</dbReference>
<dbReference type="PANTHER" id="PTHR48049:SF80">
    <property type="entry name" value="GLYCOSYLTRANSFERASE"/>
    <property type="match status" value="1"/>
</dbReference>
<reference evidence="2" key="2">
    <citation type="submission" date="2021-12" db="EMBL/GenBank/DDBJ databases">
        <title>Resequencing data analysis of finger millet.</title>
        <authorList>
            <person name="Hatakeyama M."/>
            <person name="Aluri S."/>
            <person name="Balachadran M.T."/>
            <person name="Sivarajan S.R."/>
            <person name="Poveda L."/>
            <person name="Shimizu-Inatsugi R."/>
            <person name="Schlapbach R."/>
            <person name="Sreeman S.M."/>
            <person name="Shimizu K.K."/>
        </authorList>
    </citation>
    <scope>NUCLEOTIDE SEQUENCE</scope>
</reference>
<dbReference type="InterPro" id="IPR002213">
    <property type="entry name" value="UDP_glucos_trans"/>
</dbReference>
<dbReference type="SUPFAM" id="SSF53756">
    <property type="entry name" value="UDP-Glycosyltransferase/glycogen phosphorylase"/>
    <property type="match status" value="1"/>
</dbReference>
<reference evidence="2" key="1">
    <citation type="journal article" date="2018" name="DNA Res.">
        <title>Multiple hybrid de novo genome assembly of finger millet, an orphan allotetraploid crop.</title>
        <authorList>
            <person name="Hatakeyama M."/>
            <person name="Aluri S."/>
            <person name="Balachadran M.T."/>
            <person name="Sivarajan S.R."/>
            <person name="Patrignani A."/>
            <person name="Gruter S."/>
            <person name="Poveda L."/>
            <person name="Shimizu-Inatsugi R."/>
            <person name="Baeten J."/>
            <person name="Francoijs K.J."/>
            <person name="Nataraja K.N."/>
            <person name="Reddy Y.A.N."/>
            <person name="Phadnis S."/>
            <person name="Ravikumar R.L."/>
            <person name="Schlapbach R."/>
            <person name="Sreeman S.M."/>
            <person name="Shimizu K.K."/>
        </authorList>
    </citation>
    <scope>NUCLEOTIDE SEQUENCE</scope>
</reference>
<dbReference type="Proteomes" id="UP001054889">
    <property type="component" value="Unassembled WGS sequence"/>
</dbReference>
<dbReference type="Pfam" id="PF00201">
    <property type="entry name" value="UDPGT"/>
    <property type="match status" value="1"/>
</dbReference>
<evidence type="ECO:0000256" key="1">
    <source>
        <dbReference type="ARBA" id="ARBA00022679"/>
    </source>
</evidence>
<sequence length="215" mass="23928">MRRPVNPAAAAASRRRHPSQRQKIEEILGVRCSAEFEREWLQLVRELYNESVILLGLFPPAPPPIQDLTGRPPVPKPENARTEGYEDRVTVRGLVCRRSCSWRTAHVLVGGFLTHAGWNSVTEGLANGVRLVLLPLVFEQSLNARHLVEKKVGIEVAGAEPGRLIVRGRRYCSCSEKDIVKPLHDCVLTRTEAACSLLCVIHTWCDRVSEVGLVG</sequence>
<proteinExistence type="predicted"/>
<organism evidence="2 3">
    <name type="scientific">Eleusine coracana subsp. coracana</name>
    <dbReference type="NCBI Taxonomy" id="191504"/>
    <lineage>
        <taxon>Eukaryota</taxon>
        <taxon>Viridiplantae</taxon>
        <taxon>Streptophyta</taxon>
        <taxon>Embryophyta</taxon>
        <taxon>Tracheophyta</taxon>
        <taxon>Spermatophyta</taxon>
        <taxon>Magnoliopsida</taxon>
        <taxon>Liliopsida</taxon>
        <taxon>Poales</taxon>
        <taxon>Poaceae</taxon>
        <taxon>PACMAD clade</taxon>
        <taxon>Chloridoideae</taxon>
        <taxon>Cynodonteae</taxon>
        <taxon>Eleusininae</taxon>
        <taxon>Eleusine</taxon>
    </lineage>
</organism>
<dbReference type="Gene3D" id="3.40.50.2000">
    <property type="entry name" value="Glycogen Phosphorylase B"/>
    <property type="match status" value="1"/>
</dbReference>
<keyword evidence="3" id="KW-1185">Reference proteome</keyword>
<comment type="caution">
    <text evidence="2">The sequence shown here is derived from an EMBL/GenBank/DDBJ whole genome shotgun (WGS) entry which is preliminary data.</text>
</comment>
<dbReference type="InterPro" id="IPR050481">
    <property type="entry name" value="UDP-glycosyltransf_plant"/>
</dbReference>
<dbReference type="GO" id="GO:0035251">
    <property type="term" value="F:UDP-glucosyltransferase activity"/>
    <property type="evidence" value="ECO:0007669"/>
    <property type="project" value="InterPro"/>
</dbReference>
<evidence type="ECO:0000313" key="3">
    <source>
        <dbReference type="Proteomes" id="UP001054889"/>
    </source>
</evidence>
<name>A0AAV5C1K3_ELECO</name>
<accession>A0AAV5C1K3</accession>
<dbReference type="AlphaFoldDB" id="A0AAV5C1K3"/>